<dbReference type="InterPro" id="IPR016169">
    <property type="entry name" value="FAD-bd_PCMH_sub2"/>
</dbReference>
<dbReference type="InterPro" id="IPR050416">
    <property type="entry name" value="FAD-linked_Oxidoreductase"/>
</dbReference>
<name>A0ABR4FKL3_9EURO</name>
<evidence type="ECO:0000256" key="4">
    <source>
        <dbReference type="ARBA" id="ARBA00023002"/>
    </source>
</evidence>
<dbReference type="InterPro" id="IPR036318">
    <property type="entry name" value="FAD-bd_PCMH-like_sf"/>
</dbReference>
<comment type="similarity">
    <text evidence="1">Belongs to the oxygen-dependent FAD-linked oxidoreductase family.</text>
</comment>
<keyword evidence="3" id="KW-0274">FAD</keyword>
<organism evidence="7 8">
    <name type="scientific">Aspergillus keveii</name>
    <dbReference type="NCBI Taxonomy" id="714993"/>
    <lineage>
        <taxon>Eukaryota</taxon>
        <taxon>Fungi</taxon>
        <taxon>Dikarya</taxon>
        <taxon>Ascomycota</taxon>
        <taxon>Pezizomycotina</taxon>
        <taxon>Eurotiomycetes</taxon>
        <taxon>Eurotiomycetidae</taxon>
        <taxon>Eurotiales</taxon>
        <taxon>Aspergillaceae</taxon>
        <taxon>Aspergillus</taxon>
        <taxon>Aspergillus subgen. Nidulantes</taxon>
    </lineage>
</organism>
<evidence type="ECO:0000259" key="6">
    <source>
        <dbReference type="PROSITE" id="PS51387"/>
    </source>
</evidence>
<comment type="caution">
    <text evidence="7">The sequence shown here is derived from an EMBL/GenBank/DDBJ whole genome shotgun (WGS) entry which is preliminary data.</text>
</comment>
<sequence length="510" mass="55514">MRTDQKCGARLLVHGRPGASYLLYALGAVGVWVAATQYPWQRPHPICQQLASQLEGKVFTPGASVYQESLSSYFSYQEQSLKPACIVRPTSAEDVSTIIVTMAAAHRKFGEQFAIRSNGQALFAGVANINGGVTIDLRAMDSIRISSDRSTVEIESGAAWGQVFSELDPQNLTVTGGRAGAIGTGGYLLSGGLSMLGPAEGWACDTILEYEVVLASGEVVTATKSSHPDLFLALKGGSNNFGVVTKFIIKAYPFNGLWGGFLVYPGDEIPRQLGAFAGFMAPGSFDPQANPIMSVSWTSEYRVLMGTNVLLYAKPEPHPKALRPFVDEVPALFSTLRAMTMLDFNNEKDGHQMPGFYTLYYTTTFTHSPTVYALIVSAFNSSIPFISTVPNMNWHLTLQASPATTGKNSLGLDSNDERLNILMLIAFFPDPRHRHDVRKAASHLLDTIKKTTKAAGVYRPFKYMGYADESQDVIGGYGEESKKRLQAASRKYDPEGLFHRGVPGGFKLFP</sequence>
<feature type="domain" description="FAD-binding PCMH-type" evidence="6">
    <location>
        <begin position="79"/>
        <end position="254"/>
    </location>
</feature>
<reference evidence="7 8" key="1">
    <citation type="submission" date="2024-07" db="EMBL/GenBank/DDBJ databases">
        <title>Section-level genome sequencing and comparative genomics of Aspergillus sections Usti and Cavernicolus.</title>
        <authorList>
            <consortium name="Lawrence Berkeley National Laboratory"/>
            <person name="Nybo J.L."/>
            <person name="Vesth T.C."/>
            <person name="Theobald S."/>
            <person name="Frisvad J.C."/>
            <person name="Larsen T.O."/>
            <person name="Kjaerboelling I."/>
            <person name="Rothschild-Mancinelli K."/>
            <person name="Lyhne E.K."/>
            <person name="Kogle M.E."/>
            <person name="Barry K."/>
            <person name="Clum A."/>
            <person name="Na H."/>
            <person name="Ledsgaard L."/>
            <person name="Lin J."/>
            <person name="Lipzen A."/>
            <person name="Kuo A."/>
            <person name="Riley R."/>
            <person name="Mondo S."/>
            <person name="Labutti K."/>
            <person name="Haridas S."/>
            <person name="Pangalinan J."/>
            <person name="Salamov A.A."/>
            <person name="Simmons B.A."/>
            <person name="Magnuson J.K."/>
            <person name="Chen J."/>
            <person name="Drula E."/>
            <person name="Henrissat B."/>
            <person name="Wiebenga A."/>
            <person name="Lubbers R.J."/>
            <person name="Gomes A.C."/>
            <person name="Makela M.R."/>
            <person name="Stajich J."/>
            <person name="Grigoriev I.V."/>
            <person name="Mortensen U.H."/>
            <person name="De Vries R.P."/>
            <person name="Baker S.E."/>
            <person name="Andersen M.R."/>
        </authorList>
    </citation>
    <scope>NUCLEOTIDE SEQUENCE [LARGE SCALE GENOMIC DNA]</scope>
    <source>
        <strain evidence="7 8">CBS 209.92</strain>
    </source>
</reference>
<evidence type="ECO:0000313" key="7">
    <source>
        <dbReference type="EMBL" id="KAL2783772.1"/>
    </source>
</evidence>
<keyword evidence="2" id="KW-0285">Flavoprotein</keyword>
<feature type="transmembrane region" description="Helical" evidence="5">
    <location>
        <begin position="21"/>
        <end position="40"/>
    </location>
</feature>
<gene>
    <name evidence="7" type="ORF">BJX66DRAFT_330414</name>
</gene>
<dbReference type="EMBL" id="JBFTWV010000212">
    <property type="protein sequence ID" value="KAL2783772.1"/>
    <property type="molecule type" value="Genomic_DNA"/>
</dbReference>
<dbReference type="InterPro" id="IPR006094">
    <property type="entry name" value="Oxid_FAD_bind_N"/>
</dbReference>
<dbReference type="Gene3D" id="3.30.465.10">
    <property type="match status" value="1"/>
</dbReference>
<evidence type="ECO:0000256" key="1">
    <source>
        <dbReference type="ARBA" id="ARBA00005466"/>
    </source>
</evidence>
<evidence type="ECO:0000256" key="2">
    <source>
        <dbReference type="ARBA" id="ARBA00022630"/>
    </source>
</evidence>
<keyword evidence="5" id="KW-1133">Transmembrane helix</keyword>
<accession>A0ABR4FKL3</accession>
<keyword evidence="8" id="KW-1185">Reference proteome</keyword>
<dbReference type="PANTHER" id="PTHR42973">
    <property type="entry name" value="BINDING OXIDOREDUCTASE, PUTATIVE (AFU_ORTHOLOGUE AFUA_1G17690)-RELATED"/>
    <property type="match status" value="1"/>
</dbReference>
<evidence type="ECO:0000313" key="8">
    <source>
        <dbReference type="Proteomes" id="UP001610563"/>
    </source>
</evidence>
<evidence type="ECO:0000256" key="3">
    <source>
        <dbReference type="ARBA" id="ARBA00022827"/>
    </source>
</evidence>
<evidence type="ECO:0000256" key="5">
    <source>
        <dbReference type="SAM" id="Phobius"/>
    </source>
</evidence>
<dbReference type="SUPFAM" id="SSF56176">
    <property type="entry name" value="FAD-binding/transporter-associated domain-like"/>
    <property type="match status" value="1"/>
</dbReference>
<dbReference type="Pfam" id="PF01565">
    <property type="entry name" value="FAD_binding_4"/>
    <property type="match status" value="1"/>
</dbReference>
<dbReference type="Proteomes" id="UP001610563">
    <property type="component" value="Unassembled WGS sequence"/>
</dbReference>
<dbReference type="InterPro" id="IPR016166">
    <property type="entry name" value="FAD-bd_PCMH"/>
</dbReference>
<keyword evidence="5" id="KW-0472">Membrane</keyword>
<keyword evidence="5" id="KW-0812">Transmembrane</keyword>
<dbReference type="PROSITE" id="PS51387">
    <property type="entry name" value="FAD_PCMH"/>
    <property type="match status" value="1"/>
</dbReference>
<dbReference type="PANTHER" id="PTHR42973:SF22">
    <property type="entry name" value="FAD-BINDING PCMH-TYPE DOMAIN-CONTAINING PROTEIN-RELATED"/>
    <property type="match status" value="1"/>
</dbReference>
<protein>
    <submittedName>
        <fullName evidence="7">FAD-binding domain-containing protein</fullName>
    </submittedName>
</protein>
<keyword evidence="4" id="KW-0560">Oxidoreductase</keyword>
<proteinExistence type="inferred from homology"/>